<dbReference type="InterPro" id="IPR025060">
    <property type="entry name" value="DUF3999"/>
</dbReference>
<evidence type="ECO:0000313" key="2">
    <source>
        <dbReference type="EMBL" id="GAA3722537.1"/>
    </source>
</evidence>
<keyword evidence="1" id="KW-1133">Transmembrane helix</keyword>
<evidence type="ECO:0000256" key="1">
    <source>
        <dbReference type="SAM" id="Phobius"/>
    </source>
</evidence>
<dbReference type="EMBL" id="BAABBF010000011">
    <property type="protein sequence ID" value="GAA3722537.1"/>
    <property type="molecule type" value="Genomic_DNA"/>
</dbReference>
<gene>
    <name evidence="2" type="ORF">GCM10022268_33380</name>
</gene>
<keyword evidence="1" id="KW-0812">Transmembrane</keyword>
<dbReference type="Proteomes" id="UP001500523">
    <property type="component" value="Unassembled WGS sequence"/>
</dbReference>
<organism evidence="2 3">
    <name type="scientific">Sphingomonas cynarae</name>
    <dbReference type="NCBI Taxonomy" id="930197"/>
    <lineage>
        <taxon>Bacteria</taxon>
        <taxon>Pseudomonadati</taxon>
        <taxon>Pseudomonadota</taxon>
        <taxon>Alphaproteobacteria</taxon>
        <taxon>Sphingomonadales</taxon>
        <taxon>Sphingomonadaceae</taxon>
        <taxon>Sphingomonas</taxon>
    </lineage>
</organism>
<reference evidence="3" key="1">
    <citation type="journal article" date="2019" name="Int. J. Syst. Evol. Microbiol.">
        <title>The Global Catalogue of Microorganisms (GCM) 10K type strain sequencing project: providing services to taxonomists for standard genome sequencing and annotation.</title>
        <authorList>
            <consortium name="The Broad Institute Genomics Platform"/>
            <consortium name="The Broad Institute Genome Sequencing Center for Infectious Disease"/>
            <person name="Wu L."/>
            <person name="Ma J."/>
        </authorList>
    </citation>
    <scope>NUCLEOTIDE SEQUENCE [LARGE SCALE GENOMIC DNA]</scope>
    <source>
        <strain evidence="3">JCM 17498</strain>
    </source>
</reference>
<accession>A0ABP7EPN2</accession>
<evidence type="ECO:0000313" key="3">
    <source>
        <dbReference type="Proteomes" id="UP001500523"/>
    </source>
</evidence>
<keyword evidence="3" id="KW-1185">Reference proteome</keyword>
<keyword evidence="1" id="KW-0472">Membrane</keyword>
<dbReference type="Pfam" id="PF13163">
    <property type="entry name" value="DUF3999"/>
    <property type="match status" value="1"/>
</dbReference>
<proteinExistence type="predicted"/>
<feature type="transmembrane region" description="Helical" evidence="1">
    <location>
        <begin position="405"/>
        <end position="425"/>
    </location>
</feature>
<sequence length="440" mass="45538">MLAAVLLVAAAPAGTDGDPGAYAVRIAVTAGGDAPVQRLALPPAALAVVRTPGLADIRLFDARGRAMPIARLSATPAERRDTLAAMPILGAADAFRVSGMSLRIDRAGDARIARVDGTIAPGTDGSVLLGTLLDARAVTGEARALTLDADMPAGQPVTFTVEASRDLSDWRSLGRKTVYRAATDTARNATIALEDAGLSGDYLRVTWRLASRPLSPIAVRGATLRSRPAASVALAWVTARLPSGGDARTIDVATPFALPIAALRLVPAGDDMLVPVRILGRDDAEQPWTLLGEGIAARTGEDIALTGGPYRLLRIAADPGSSGFSASPGVRVGFAPHDLMFLTAGRAPFTLAVGRAGARDAYLPVAALMTQAAGRPVGIAQADAPPARVTLADAGDTGRDMRRTVLWLILLGATALLAGLAWLLWRRRLPDGEAAPVDRP</sequence>
<protein>
    <submittedName>
        <fullName evidence="2">DUF3999 domain-containing protein</fullName>
    </submittedName>
</protein>
<name>A0ABP7EPN2_9SPHN</name>
<comment type="caution">
    <text evidence="2">The sequence shown here is derived from an EMBL/GenBank/DDBJ whole genome shotgun (WGS) entry which is preliminary data.</text>
</comment>